<evidence type="ECO:0000256" key="2">
    <source>
        <dbReference type="SAM" id="SignalP"/>
    </source>
</evidence>
<comment type="caution">
    <text evidence="3">The sequence shown here is derived from an EMBL/GenBank/DDBJ whole genome shotgun (WGS) entry which is preliminary data.</text>
</comment>
<keyword evidence="2" id="KW-0732">Signal</keyword>
<feature type="region of interest" description="Disordered" evidence="1">
    <location>
        <begin position="24"/>
        <end position="61"/>
    </location>
</feature>
<feature type="compositionally biased region" description="Pro residues" evidence="1">
    <location>
        <begin position="44"/>
        <end position="56"/>
    </location>
</feature>
<organism evidence="3 4">
    <name type="scientific">Senna tora</name>
    <dbReference type="NCBI Taxonomy" id="362788"/>
    <lineage>
        <taxon>Eukaryota</taxon>
        <taxon>Viridiplantae</taxon>
        <taxon>Streptophyta</taxon>
        <taxon>Embryophyta</taxon>
        <taxon>Tracheophyta</taxon>
        <taxon>Spermatophyta</taxon>
        <taxon>Magnoliopsida</taxon>
        <taxon>eudicotyledons</taxon>
        <taxon>Gunneridae</taxon>
        <taxon>Pentapetalae</taxon>
        <taxon>rosids</taxon>
        <taxon>fabids</taxon>
        <taxon>Fabales</taxon>
        <taxon>Fabaceae</taxon>
        <taxon>Caesalpinioideae</taxon>
        <taxon>Cassia clade</taxon>
        <taxon>Senna</taxon>
    </lineage>
</organism>
<feature type="chain" id="PRO_5032494080" evidence="2">
    <location>
        <begin position="24"/>
        <end position="347"/>
    </location>
</feature>
<name>A0A834X6F7_9FABA</name>
<evidence type="ECO:0000313" key="3">
    <source>
        <dbReference type="EMBL" id="KAF7839032.1"/>
    </source>
</evidence>
<keyword evidence="4" id="KW-1185">Reference proteome</keyword>
<dbReference type="EMBL" id="JAAIUW010000003">
    <property type="protein sequence ID" value="KAF7839032.1"/>
    <property type="molecule type" value="Genomic_DNA"/>
</dbReference>
<feature type="compositionally biased region" description="Low complexity" evidence="1">
    <location>
        <begin position="25"/>
        <end position="43"/>
    </location>
</feature>
<dbReference type="NCBIfam" id="TIGR01640">
    <property type="entry name" value="F_box_assoc_1"/>
    <property type="match status" value="1"/>
</dbReference>
<proteinExistence type="predicted"/>
<feature type="signal peptide" evidence="2">
    <location>
        <begin position="1"/>
        <end position="23"/>
    </location>
</feature>
<reference evidence="3" key="1">
    <citation type="submission" date="2020-09" db="EMBL/GenBank/DDBJ databases">
        <title>Genome-Enabled Discovery of Anthraquinone Biosynthesis in Senna tora.</title>
        <authorList>
            <person name="Kang S.-H."/>
            <person name="Pandey R.P."/>
            <person name="Lee C.-M."/>
            <person name="Sim J.-S."/>
            <person name="Jeong J.-T."/>
            <person name="Choi B.-S."/>
            <person name="Jung M."/>
            <person name="Ginzburg D."/>
            <person name="Zhao K."/>
            <person name="Won S.Y."/>
            <person name="Oh T.-J."/>
            <person name="Yu Y."/>
            <person name="Kim N.-H."/>
            <person name="Lee O.R."/>
            <person name="Lee T.-H."/>
            <person name="Bashyal P."/>
            <person name="Kim T.-S."/>
            <person name="Lee W.-H."/>
            <person name="Kawkins C."/>
            <person name="Kim C.-K."/>
            <person name="Kim J.S."/>
            <person name="Ahn B.O."/>
            <person name="Rhee S.Y."/>
            <person name="Sohng J.K."/>
        </authorList>
    </citation>
    <scope>NUCLEOTIDE SEQUENCE</scope>
    <source>
        <tissue evidence="3">Leaf</tissue>
    </source>
</reference>
<dbReference type="AlphaFoldDB" id="A0A834X6F7"/>
<gene>
    <name evidence="3" type="ORF">G2W53_007514</name>
</gene>
<dbReference type="InterPro" id="IPR017451">
    <property type="entry name" value="F-box-assoc_interact_dom"/>
</dbReference>
<feature type="compositionally biased region" description="Low complexity" evidence="1">
    <location>
        <begin position="90"/>
        <end position="99"/>
    </location>
</feature>
<evidence type="ECO:0000256" key="1">
    <source>
        <dbReference type="SAM" id="MobiDB-lite"/>
    </source>
</evidence>
<feature type="region of interest" description="Disordered" evidence="1">
    <location>
        <begin position="73"/>
        <end position="100"/>
    </location>
</feature>
<evidence type="ECO:0000313" key="4">
    <source>
        <dbReference type="Proteomes" id="UP000634136"/>
    </source>
</evidence>
<protein>
    <submittedName>
        <fullName evidence="3">Uncharacterized protein</fullName>
    </submittedName>
</protein>
<accession>A0A834X6F7</accession>
<sequence>MRHRLPSPLLLFLLSTCFWPTPAMSTSSTTGESTGVTVPATIPAVPPQQPFDPPQISPDLDLNLQTNQTLDSARPLQVYSRRKAPPPTSEPVQSSPSEPQDVEVIDDFFATGEKLPMDIMYYIMNFIGVEDINYDFEGFFLKIHPLNADEPSPVAFNKMPTYFRSHTAEIVSVDEGVICIRNIVGRLDDFFDLWNPVTKQNVKIRLPSDVIFGILIRSAFCFNHKNGEFCIILMWGSSGVNDFSAMSTFKSFSRTWTDFSMPVYELGLLFDNSININGCSYWLSSRKDPRYDNSQIVVGYDISTSNSKIFKLPFVEHSEKWNFTNVHGKLGIVKWWCSSGIHNTYDI</sequence>
<dbReference type="Proteomes" id="UP000634136">
    <property type="component" value="Unassembled WGS sequence"/>
</dbReference>